<dbReference type="InterPro" id="IPR036388">
    <property type="entry name" value="WH-like_DNA-bd_sf"/>
</dbReference>
<reference evidence="4 5" key="1">
    <citation type="submission" date="2023-09" db="EMBL/GenBank/DDBJ databases">
        <title>Microbacterium fusihabitans sp. nov., Microbacterium phycihabitans sp. nov., and Microbacterium cervinum sp. nov., isolated from dried seaweeds of beach.</title>
        <authorList>
            <person name="Lee S.D."/>
        </authorList>
    </citation>
    <scope>NUCLEOTIDE SEQUENCE [LARGE SCALE GENOMIC DNA]</scope>
    <source>
        <strain evidence="4 5">KSW2-29</strain>
    </source>
</reference>
<name>A0ABU3SKK1_9MICO</name>
<keyword evidence="5" id="KW-1185">Reference proteome</keyword>
<dbReference type="InterPro" id="IPR000792">
    <property type="entry name" value="Tscrpt_reg_LuxR_C"/>
</dbReference>
<keyword evidence="1" id="KW-0238">DNA-binding</keyword>
<protein>
    <submittedName>
        <fullName evidence="4">LuxR C-terminal-related transcriptional regulator</fullName>
    </submittedName>
</protein>
<sequence>MTRDAPTGEAPATSPLPPVPEEDVDRRAAEIVLRLAPGRGVPDPRILSLVAEAPPPAPPAVWTDSDAAVLTAVYAARVRRDALLEESSLLTRYFDGVHLGRPGTLSSGVRSQLYAAAGEYGIAVGQPRIAASFGQQALLFADSDRLRYRALSVAALGHALNGEYLSAEADLIEAEEIFDRLGWPEAETAQLVLLAHVLVASAWLDEERLLRAAHRMRCAQPDDAYWQFSARAAEVMAQMFRRDYAAALADCRLLLNGRRRHRSNRVTHDLLVCMSSDILVAQGEHQAALAALHPHGSPPGHGVCFSMQRSAALLALGREEELLSETAACVAEPDHCLRTLTPVLVRRSLAWSRLGSPRRARNAMESALLLIARTGFSATPFLMLPHDESRGIVDAVIAQNADLASAAPRFREMLARVTTPDAPSSRRSRAASFTPSERALAALLATPLRHADIARERGVSVNTVKSQLRSIYRKLGVGNRAEAVERLRDVGL</sequence>
<organism evidence="4 5">
    <name type="scientific">Microbacterium phycohabitans</name>
    <dbReference type="NCBI Taxonomy" id="3075993"/>
    <lineage>
        <taxon>Bacteria</taxon>
        <taxon>Bacillati</taxon>
        <taxon>Actinomycetota</taxon>
        <taxon>Actinomycetes</taxon>
        <taxon>Micrococcales</taxon>
        <taxon>Microbacteriaceae</taxon>
        <taxon>Microbacterium</taxon>
    </lineage>
</organism>
<dbReference type="PANTHER" id="PTHR43214">
    <property type="entry name" value="TWO-COMPONENT RESPONSE REGULATOR"/>
    <property type="match status" value="1"/>
</dbReference>
<evidence type="ECO:0000313" key="5">
    <source>
        <dbReference type="Proteomes" id="UP001261125"/>
    </source>
</evidence>
<gene>
    <name evidence="4" type="ORF">RWH44_06435</name>
</gene>
<evidence type="ECO:0000313" key="4">
    <source>
        <dbReference type="EMBL" id="MDU0345338.1"/>
    </source>
</evidence>
<dbReference type="Pfam" id="PF00196">
    <property type="entry name" value="GerE"/>
    <property type="match status" value="1"/>
</dbReference>
<dbReference type="Proteomes" id="UP001261125">
    <property type="component" value="Unassembled WGS sequence"/>
</dbReference>
<evidence type="ECO:0000259" key="3">
    <source>
        <dbReference type="PROSITE" id="PS50043"/>
    </source>
</evidence>
<dbReference type="SUPFAM" id="SSF46894">
    <property type="entry name" value="C-terminal effector domain of the bipartite response regulators"/>
    <property type="match status" value="1"/>
</dbReference>
<dbReference type="EMBL" id="JAWDIT010000002">
    <property type="protein sequence ID" value="MDU0345338.1"/>
    <property type="molecule type" value="Genomic_DNA"/>
</dbReference>
<dbReference type="InterPro" id="IPR039420">
    <property type="entry name" value="WalR-like"/>
</dbReference>
<proteinExistence type="predicted"/>
<dbReference type="Gene3D" id="1.10.10.10">
    <property type="entry name" value="Winged helix-like DNA-binding domain superfamily/Winged helix DNA-binding domain"/>
    <property type="match status" value="1"/>
</dbReference>
<comment type="caution">
    <text evidence="4">The sequence shown here is derived from an EMBL/GenBank/DDBJ whole genome shotgun (WGS) entry which is preliminary data.</text>
</comment>
<evidence type="ECO:0000256" key="2">
    <source>
        <dbReference type="SAM" id="MobiDB-lite"/>
    </source>
</evidence>
<dbReference type="InterPro" id="IPR016032">
    <property type="entry name" value="Sig_transdc_resp-reg_C-effctor"/>
</dbReference>
<dbReference type="CDD" id="cd06170">
    <property type="entry name" value="LuxR_C_like"/>
    <property type="match status" value="1"/>
</dbReference>
<feature type="region of interest" description="Disordered" evidence="2">
    <location>
        <begin position="1"/>
        <end position="23"/>
    </location>
</feature>
<evidence type="ECO:0000256" key="1">
    <source>
        <dbReference type="ARBA" id="ARBA00023125"/>
    </source>
</evidence>
<dbReference type="SMART" id="SM00421">
    <property type="entry name" value="HTH_LUXR"/>
    <property type="match status" value="1"/>
</dbReference>
<accession>A0ABU3SKK1</accession>
<feature type="domain" description="HTH luxR-type" evidence="3">
    <location>
        <begin position="426"/>
        <end position="491"/>
    </location>
</feature>
<dbReference type="PROSITE" id="PS50043">
    <property type="entry name" value="HTH_LUXR_2"/>
    <property type="match status" value="1"/>
</dbReference>
<dbReference type="RefSeq" id="WP_316003933.1">
    <property type="nucleotide sequence ID" value="NZ_JAWDIT010000002.1"/>
</dbReference>